<feature type="region of interest" description="Disordered" evidence="1">
    <location>
        <begin position="1"/>
        <end position="29"/>
    </location>
</feature>
<sequence>MEWAGRKEGGEGRGWEEKGEVTDLTPHNKPVAKSCLNIRHLVTPSPPHQQSSTTNLIVYEAKDQFCVVPKALKMC</sequence>
<keyword evidence="3" id="KW-1185">Reference proteome</keyword>
<dbReference type="EMBL" id="JAWZYT010000103">
    <property type="protein sequence ID" value="KAK4328091.1"/>
    <property type="molecule type" value="Genomic_DNA"/>
</dbReference>
<dbReference type="AlphaFoldDB" id="A0AAE1QKH8"/>
<reference evidence="2" key="1">
    <citation type="submission" date="2023-11" db="EMBL/GenBank/DDBJ databases">
        <title>Genome assemblies of two species of porcelain crab, Petrolisthes cinctipes and Petrolisthes manimaculis (Anomura: Porcellanidae).</title>
        <authorList>
            <person name="Angst P."/>
        </authorList>
    </citation>
    <scope>NUCLEOTIDE SEQUENCE</scope>
    <source>
        <strain evidence="2">PB745_02</strain>
        <tissue evidence="2">Gill</tissue>
    </source>
</reference>
<proteinExistence type="predicted"/>
<evidence type="ECO:0000256" key="1">
    <source>
        <dbReference type="SAM" id="MobiDB-lite"/>
    </source>
</evidence>
<gene>
    <name evidence="2" type="ORF">Pmani_001478</name>
</gene>
<evidence type="ECO:0000313" key="3">
    <source>
        <dbReference type="Proteomes" id="UP001292094"/>
    </source>
</evidence>
<evidence type="ECO:0000313" key="2">
    <source>
        <dbReference type="EMBL" id="KAK4328091.1"/>
    </source>
</evidence>
<feature type="compositionally biased region" description="Basic and acidic residues" evidence="1">
    <location>
        <begin position="1"/>
        <end position="21"/>
    </location>
</feature>
<dbReference type="Proteomes" id="UP001292094">
    <property type="component" value="Unassembled WGS sequence"/>
</dbReference>
<organism evidence="2 3">
    <name type="scientific">Petrolisthes manimaculis</name>
    <dbReference type="NCBI Taxonomy" id="1843537"/>
    <lineage>
        <taxon>Eukaryota</taxon>
        <taxon>Metazoa</taxon>
        <taxon>Ecdysozoa</taxon>
        <taxon>Arthropoda</taxon>
        <taxon>Crustacea</taxon>
        <taxon>Multicrustacea</taxon>
        <taxon>Malacostraca</taxon>
        <taxon>Eumalacostraca</taxon>
        <taxon>Eucarida</taxon>
        <taxon>Decapoda</taxon>
        <taxon>Pleocyemata</taxon>
        <taxon>Anomura</taxon>
        <taxon>Galatheoidea</taxon>
        <taxon>Porcellanidae</taxon>
        <taxon>Petrolisthes</taxon>
    </lineage>
</organism>
<accession>A0AAE1QKH8</accession>
<protein>
    <submittedName>
        <fullName evidence="2">Uncharacterized protein</fullName>
    </submittedName>
</protein>
<name>A0AAE1QKH8_9EUCA</name>
<comment type="caution">
    <text evidence="2">The sequence shown here is derived from an EMBL/GenBank/DDBJ whole genome shotgun (WGS) entry which is preliminary data.</text>
</comment>